<sequence length="233" mass="23929">MYSVMVTGGTRGIGSAVARRMAAAGHAVAVVGRSAAPCDGLLSVPCDVTDPAQVDRAFGRVERTHGPVRVLVAGAGLRRDRLLVQMTDADFDAVVAGNLTGTFYTVRRALPGMLRARHGRIVIISSALGLTGSPGQANYAAAKAGLVGMARSLAREVAGRGITVNVVAPGLVDTALTADLSPRQRDAFLARTPLRRPITPQEVAAAVHFLTQDCAAAVTGAVLPVDGGFGMGH</sequence>
<dbReference type="GO" id="GO:0004316">
    <property type="term" value="F:3-oxoacyl-[acyl-carrier-protein] reductase (NADPH) activity"/>
    <property type="evidence" value="ECO:0007669"/>
    <property type="project" value="UniProtKB-EC"/>
</dbReference>
<evidence type="ECO:0000256" key="2">
    <source>
        <dbReference type="ARBA" id="ARBA00023002"/>
    </source>
</evidence>
<dbReference type="EMBL" id="MTBP01000003">
    <property type="protein sequence ID" value="POM23578.1"/>
    <property type="molecule type" value="Genomic_DNA"/>
</dbReference>
<dbReference type="Proteomes" id="UP000242367">
    <property type="component" value="Unassembled WGS sequence"/>
</dbReference>
<evidence type="ECO:0000256" key="1">
    <source>
        <dbReference type="ARBA" id="ARBA00006484"/>
    </source>
</evidence>
<dbReference type="Gene3D" id="3.40.50.720">
    <property type="entry name" value="NAD(P)-binding Rossmann-like Domain"/>
    <property type="match status" value="1"/>
</dbReference>
<dbReference type="InterPro" id="IPR057326">
    <property type="entry name" value="KR_dom"/>
</dbReference>
<protein>
    <submittedName>
        <fullName evidence="4">3-oxoacyl-[acyl-carrier-protein] reductase FabG1</fullName>
        <ecNumber evidence="4">1.1.1.100</ecNumber>
    </submittedName>
</protein>
<feature type="domain" description="Ketoreductase" evidence="3">
    <location>
        <begin position="2"/>
        <end position="175"/>
    </location>
</feature>
<reference evidence="4 5" key="1">
    <citation type="journal article" date="2017" name="Chemistry">
        <title>Isolation, Biosynthesis and Chemical Modifications of Rubterolones A-F: Rare Tropolone Alkaloids from Actinomadura sp. 5-2.</title>
        <authorList>
            <person name="Guo H."/>
            <person name="Benndorf R."/>
            <person name="Leichnitz D."/>
            <person name="Klassen J.L."/>
            <person name="Vollmers J."/>
            <person name="Gorls H."/>
            <person name="Steinacker M."/>
            <person name="Weigel C."/>
            <person name="Dahse H.M."/>
            <person name="Kaster A.K."/>
            <person name="de Beer Z.W."/>
            <person name="Poulsen M."/>
            <person name="Beemelmanns C."/>
        </authorList>
    </citation>
    <scope>NUCLEOTIDE SEQUENCE [LARGE SCALE GENOMIC DNA]</scope>
    <source>
        <strain evidence="4 5">5-2</strain>
    </source>
</reference>
<dbReference type="EC" id="1.1.1.100" evidence="4"/>
<proteinExistence type="inferred from homology"/>
<dbReference type="FunFam" id="3.40.50.720:FF:000173">
    <property type="entry name" value="3-oxoacyl-[acyl-carrier protein] reductase"/>
    <property type="match status" value="1"/>
</dbReference>
<evidence type="ECO:0000259" key="3">
    <source>
        <dbReference type="SMART" id="SM00822"/>
    </source>
</evidence>
<dbReference type="InterPro" id="IPR020904">
    <property type="entry name" value="Sc_DH/Rdtase_CS"/>
</dbReference>
<organism evidence="4 5">
    <name type="scientific">Actinomadura rubteroloni</name>
    <dbReference type="NCBI Taxonomy" id="1926885"/>
    <lineage>
        <taxon>Bacteria</taxon>
        <taxon>Bacillati</taxon>
        <taxon>Actinomycetota</taxon>
        <taxon>Actinomycetes</taxon>
        <taxon>Streptosporangiales</taxon>
        <taxon>Thermomonosporaceae</taxon>
        <taxon>Actinomadura</taxon>
    </lineage>
</organism>
<dbReference type="SMART" id="SM00822">
    <property type="entry name" value="PKS_KR"/>
    <property type="match status" value="1"/>
</dbReference>
<accession>A0A2P4UEY4</accession>
<name>A0A2P4UEY4_9ACTN</name>
<keyword evidence="5" id="KW-1185">Reference proteome</keyword>
<dbReference type="AlphaFoldDB" id="A0A2P4UEY4"/>
<evidence type="ECO:0000313" key="5">
    <source>
        <dbReference type="Proteomes" id="UP000242367"/>
    </source>
</evidence>
<keyword evidence="2 4" id="KW-0560">Oxidoreductase</keyword>
<dbReference type="SUPFAM" id="SSF51735">
    <property type="entry name" value="NAD(P)-binding Rossmann-fold domains"/>
    <property type="match status" value="1"/>
</dbReference>
<dbReference type="PANTHER" id="PTHR42760">
    <property type="entry name" value="SHORT-CHAIN DEHYDROGENASES/REDUCTASES FAMILY MEMBER"/>
    <property type="match status" value="1"/>
</dbReference>
<dbReference type="PRINTS" id="PR00081">
    <property type="entry name" value="GDHRDH"/>
</dbReference>
<dbReference type="PANTHER" id="PTHR42760:SF133">
    <property type="entry name" value="3-OXOACYL-[ACYL-CARRIER-PROTEIN] REDUCTASE"/>
    <property type="match status" value="1"/>
</dbReference>
<gene>
    <name evidence="4" type="primary">fabG1_1</name>
    <name evidence="4" type="ORF">BTM25_47330</name>
</gene>
<dbReference type="InterPro" id="IPR002347">
    <property type="entry name" value="SDR_fam"/>
</dbReference>
<comment type="caution">
    <text evidence="4">The sequence shown here is derived from an EMBL/GenBank/DDBJ whole genome shotgun (WGS) entry which is preliminary data.</text>
</comment>
<comment type="similarity">
    <text evidence="1">Belongs to the short-chain dehydrogenases/reductases (SDR) family.</text>
</comment>
<dbReference type="PRINTS" id="PR00080">
    <property type="entry name" value="SDRFAMILY"/>
</dbReference>
<dbReference type="Pfam" id="PF13561">
    <property type="entry name" value="adh_short_C2"/>
    <property type="match status" value="1"/>
</dbReference>
<dbReference type="InterPro" id="IPR036291">
    <property type="entry name" value="NAD(P)-bd_dom_sf"/>
</dbReference>
<evidence type="ECO:0000313" key="4">
    <source>
        <dbReference type="EMBL" id="POM23578.1"/>
    </source>
</evidence>
<dbReference type="PROSITE" id="PS00061">
    <property type="entry name" value="ADH_SHORT"/>
    <property type="match status" value="1"/>
</dbReference>